<organism evidence="1 2">
    <name type="scientific">Hathewaya limosa</name>
    <name type="common">Clostridium limosum</name>
    <dbReference type="NCBI Taxonomy" id="1536"/>
    <lineage>
        <taxon>Bacteria</taxon>
        <taxon>Bacillati</taxon>
        <taxon>Bacillota</taxon>
        <taxon>Clostridia</taxon>
        <taxon>Eubacteriales</taxon>
        <taxon>Clostridiaceae</taxon>
        <taxon>Hathewaya</taxon>
    </lineage>
</organism>
<evidence type="ECO:0000313" key="2">
    <source>
        <dbReference type="Proteomes" id="UP001224418"/>
    </source>
</evidence>
<proteinExistence type="predicted"/>
<evidence type="ECO:0000313" key="1">
    <source>
        <dbReference type="EMBL" id="MDQ0481014.1"/>
    </source>
</evidence>
<gene>
    <name evidence="1" type="ORF">QOZ93_002772</name>
</gene>
<sequence length="56" mass="6560">MEKVLANNCLKCPEYNNKTCDGNVKDCMCLRCPRNLAECIIVRYCRETESPLYIKR</sequence>
<protein>
    <recommendedName>
        <fullName evidence="3">Alpha/beta hydrolase</fullName>
    </recommendedName>
</protein>
<comment type="caution">
    <text evidence="1">The sequence shown here is derived from an EMBL/GenBank/DDBJ whole genome shotgun (WGS) entry which is preliminary data.</text>
</comment>
<evidence type="ECO:0008006" key="3">
    <source>
        <dbReference type="Google" id="ProtNLM"/>
    </source>
</evidence>
<keyword evidence="2" id="KW-1185">Reference proteome</keyword>
<dbReference type="EMBL" id="JAUSWN010000043">
    <property type="protein sequence ID" value="MDQ0481014.1"/>
    <property type="molecule type" value="Genomic_DNA"/>
</dbReference>
<dbReference type="Proteomes" id="UP001224418">
    <property type="component" value="Unassembled WGS sequence"/>
</dbReference>
<accession>A0ABU0JY51</accession>
<reference evidence="1 2" key="1">
    <citation type="submission" date="2023-07" db="EMBL/GenBank/DDBJ databases">
        <title>Genomic Encyclopedia of Type Strains, Phase IV (KMG-IV): sequencing the most valuable type-strain genomes for metagenomic binning, comparative biology and taxonomic classification.</title>
        <authorList>
            <person name="Goeker M."/>
        </authorList>
    </citation>
    <scope>NUCLEOTIDE SEQUENCE [LARGE SCALE GENOMIC DNA]</scope>
    <source>
        <strain evidence="1 2">DSM 1400</strain>
    </source>
</reference>
<name>A0ABU0JY51_HATLI</name>